<keyword evidence="2" id="KW-0472">Membrane</keyword>
<gene>
    <name evidence="3" type="ORF">KC207_01345</name>
</gene>
<comment type="caution">
    <text evidence="3">The sequence shown here is derived from an EMBL/GenBank/DDBJ whole genome shotgun (WGS) entry which is preliminary data.</text>
</comment>
<keyword evidence="4" id="KW-1185">Reference proteome</keyword>
<evidence type="ECO:0000313" key="4">
    <source>
        <dbReference type="Proteomes" id="UP000677016"/>
    </source>
</evidence>
<accession>A0A941HZ75</accession>
<proteinExistence type="predicted"/>
<dbReference type="RefSeq" id="WP_211601090.1">
    <property type="nucleotide sequence ID" value="NZ_JAGSNF010000001.1"/>
</dbReference>
<feature type="region of interest" description="Disordered" evidence="1">
    <location>
        <begin position="1"/>
        <end position="33"/>
    </location>
</feature>
<feature type="transmembrane region" description="Helical" evidence="2">
    <location>
        <begin position="89"/>
        <end position="114"/>
    </location>
</feature>
<protein>
    <submittedName>
        <fullName evidence="3">DUF4190 domain-containing protein</fullName>
    </submittedName>
</protein>
<dbReference type="Pfam" id="PF07666">
    <property type="entry name" value="MpPF26"/>
    <property type="match status" value="1"/>
</dbReference>
<dbReference type="EMBL" id="JAGSNF010000001">
    <property type="protein sequence ID" value="MBR7741936.1"/>
    <property type="molecule type" value="Genomic_DNA"/>
</dbReference>
<keyword evidence="2" id="KW-0812">Transmembrane</keyword>
<dbReference type="Proteomes" id="UP000677016">
    <property type="component" value="Unassembled WGS sequence"/>
</dbReference>
<sequence length="121" mass="11982">MSDYGSTPPPPPGGGDGGYAAPPPAGGGMGGGATDHPKGITVLVLGILSIVCCSPLGIVAFIMGNNALKEIDANPSAYSNRQIVQIGRILGIIGIVLLVLSLIWVLFLGGLTAISGSTTSP</sequence>
<evidence type="ECO:0000313" key="3">
    <source>
        <dbReference type="EMBL" id="MBR7741936.1"/>
    </source>
</evidence>
<dbReference type="InterPro" id="IPR011655">
    <property type="entry name" value="MpPF26"/>
</dbReference>
<evidence type="ECO:0000256" key="2">
    <source>
        <dbReference type="SAM" id="Phobius"/>
    </source>
</evidence>
<name>A0A941HZ75_9MICO</name>
<keyword evidence="2" id="KW-1133">Transmembrane helix</keyword>
<feature type="transmembrane region" description="Helical" evidence="2">
    <location>
        <begin position="40"/>
        <end position="68"/>
    </location>
</feature>
<dbReference type="AlphaFoldDB" id="A0A941HZ75"/>
<organism evidence="3 4">
    <name type="scientific">Phycicoccus avicenniae</name>
    <dbReference type="NCBI Taxonomy" id="2828860"/>
    <lineage>
        <taxon>Bacteria</taxon>
        <taxon>Bacillati</taxon>
        <taxon>Actinomycetota</taxon>
        <taxon>Actinomycetes</taxon>
        <taxon>Micrococcales</taxon>
        <taxon>Intrasporangiaceae</taxon>
        <taxon>Phycicoccus</taxon>
    </lineage>
</organism>
<evidence type="ECO:0000256" key="1">
    <source>
        <dbReference type="SAM" id="MobiDB-lite"/>
    </source>
</evidence>
<reference evidence="3" key="1">
    <citation type="submission" date="2021-04" db="EMBL/GenBank/DDBJ databases">
        <title>Phycicoccus avicenniae sp. nov., a novel endophytic actinomycetes isolated from branch of Avicennia mariana.</title>
        <authorList>
            <person name="Tuo L."/>
        </authorList>
    </citation>
    <scope>NUCLEOTIDE SEQUENCE</scope>
    <source>
        <strain evidence="3">BSK3Z-2</strain>
    </source>
</reference>